<evidence type="ECO:0000313" key="1">
    <source>
        <dbReference type="Proteomes" id="UP000887580"/>
    </source>
</evidence>
<sequence length="197" mass="23064">MFLSFLPLYIFFAFVIGSEEKLILVQSLFRHGDRTPTGTYPTDPYQESFWPISWGQLTTLGMQQHFEQGIKLRDRYVNQFNLFSAEYKDYNIYVQASDSDRTLMSVYSQLAGFYAYSYNTFPNLTEWPLNWTPVPVHSRNRKTDYLLNANIDCPRVDQIQDELMQNPAFVSFLKAQVPNLQTINKNAGFNISKFQNF</sequence>
<protein>
    <submittedName>
        <fullName evidence="2">Acid phosphatase</fullName>
    </submittedName>
</protein>
<dbReference type="WBParaSite" id="PS1159_v2.g1942.t1">
    <property type="protein sequence ID" value="PS1159_v2.g1942.t1"/>
    <property type="gene ID" value="PS1159_v2.g1942"/>
</dbReference>
<proteinExistence type="predicted"/>
<dbReference type="Proteomes" id="UP000887580">
    <property type="component" value="Unplaced"/>
</dbReference>
<organism evidence="1 2">
    <name type="scientific">Panagrolaimus sp. PS1159</name>
    <dbReference type="NCBI Taxonomy" id="55785"/>
    <lineage>
        <taxon>Eukaryota</taxon>
        <taxon>Metazoa</taxon>
        <taxon>Ecdysozoa</taxon>
        <taxon>Nematoda</taxon>
        <taxon>Chromadorea</taxon>
        <taxon>Rhabditida</taxon>
        <taxon>Tylenchina</taxon>
        <taxon>Panagrolaimomorpha</taxon>
        <taxon>Panagrolaimoidea</taxon>
        <taxon>Panagrolaimidae</taxon>
        <taxon>Panagrolaimus</taxon>
    </lineage>
</organism>
<name>A0AC35FNX9_9BILA</name>
<reference evidence="2" key="1">
    <citation type="submission" date="2022-11" db="UniProtKB">
        <authorList>
            <consortium name="WormBaseParasite"/>
        </authorList>
    </citation>
    <scope>IDENTIFICATION</scope>
</reference>
<accession>A0AC35FNX9</accession>
<evidence type="ECO:0000313" key="2">
    <source>
        <dbReference type="WBParaSite" id="PS1159_v2.g1942.t1"/>
    </source>
</evidence>